<evidence type="ECO:0000313" key="1">
    <source>
        <dbReference type="EMBL" id="AZF90030.1"/>
    </source>
</evidence>
<evidence type="ECO:0008006" key="3">
    <source>
        <dbReference type="Google" id="ProtNLM"/>
    </source>
</evidence>
<sequence>MTKQTTVVRMVHIRQAKMCSSGAREFFARHELDWQDFLKNGIDAEALRKTGDAMALKVVKVAENGR</sequence>
<proteinExistence type="predicted"/>
<reference evidence="1 2" key="1">
    <citation type="submission" date="2018-11" db="EMBL/GenBank/DDBJ databases">
        <authorList>
            <person name="Lin Z."/>
            <person name="Wang T."/>
            <person name="Guo Y."/>
        </authorList>
    </citation>
    <scope>NUCLEOTIDE SEQUENCE [LARGE SCALE GENOMIC DNA]</scope>
</reference>
<evidence type="ECO:0000313" key="2">
    <source>
        <dbReference type="Proteomes" id="UP000278799"/>
    </source>
</evidence>
<accession>A0A3Q8L4I0</accession>
<dbReference type="Proteomes" id="UP000278799">
    <property type="component" value="Segment"/>
</dbReference>
<protein>
    <recommendedName>
        <fullName evidence="3">Tail assembly protein</fullName>
    </recommendedName>
</protein>
<organism evidence="1 2">
    <name type="scientific">Pseudomonas phage vB_PaeS_SCUT-S3</name>
    <dbReference type="NCBI Taxonomy" id="2382122"/>
    <lineage>
        <taxon>Viruses</taxon>
        <taxon>Duplodnaviria</taxon>
        <taxon>Heunggongvirae</taxon>
        <taxon>Uroviricota</taxon>
        <taxon>Caudoviricetes</taxon>
        <taxon>Jondennisvirinae</taxon>
        <taxon>Septimatrevirus</taxon>
        <taxon>Septimatrevirus SCUTS3</taxon>
    </lineage>
</organism>
<name>A0A3Q8L4I0_9CAUD</name>
<dbReference type="EMBL" id="MK165657">
    <property type="protein sequence ID" value="AZF90030.1"/>
    <property type="molecule type" value="Genomic_DNA"/>
</dbReference>
<keyword evidence="2" id="KW-1185">Reference proteome</keyword>
<gene>
    <name evidence="1" type="ORF">S3_025</name>
</gene>